<evidence type="ECO:0000313" key="3">
    <source>
        <dbReference type="Proteomes" id="UP000001568"/>
    </source>
</evidence>
<evidence type="ECO:0000313" key="2">
    <source>
        <dbReference type="EMBL" id="ABO97647.1"/>
    </source>
</evidence>
<dbReference type="Proteomes" id="UP000001568">
    <property type="component" value="Chromosome 8"/>
</dbReference>
<dbReference type="EMBL" id="CP000588">
    <property type="protein sequence ID" value="ABO97647.1"/>
    <property type="molecule type" value="Genomic_DNA"/>
</dbReference>
<name>A4S1F0_OSTLU</name>
<evidence type="ECO:0000256" key="1">
    <source>
        <dbReference type="SAM" id="MobiDB-lite"/>
    </source>
</evidence>
<feature type="compositionally biased region" description="Low complexity" evidence="1">
    <location>
        <begin position="32"/>
        <end position="47"/>
    </location>
</feature>
<gene>
    <name evidence="2" type="ORF">OSTLU_33076</name>
</gene>
<protein>
    <submittedName>
        <fullName evidence="2">Uncharacterized protein</fullName>
    </submittedName>
</protein>
<dbReference type="RefSeq" id="XP_001419354.1">
    <property type="nucleotide sequence ID" value="XM_001419317.1"/>
</dbReference>
<accession>A4S1F0</accession>
<dbReference type="KEGG" id="olu:OSTLU_33076"/>
<dbReference type="OrthoDB" id="541597at2759"/>
<proteinExistence type="predicted"/>
<reference evidence="2 3" key="1">
    <citation type="journal article" date="2007" name="Proc. Natl. Acad. Sci. U.S.A.">
        <title>The tiny eukaryote Ostreococcus provides genomic insights into the paradox of plankton speciation.</title>
        <authorList>
            <person name="Palenik B."/>
            <person name="Grimwood J."/>
            <person name="Aerts A."/>
            <person name="Rouze P."/>
            <person name="Salamov A."/>
            <person name="Putnam N."/>
            <person name="Dupont C."/>
            <person name="Jorgensen R."/>
            <person name="Derelle E."/>
            <person name="Rombauts S."/>
            <person name="Zhou K."/>
            <person name="Otillar R."/>
            <person name="Merchant S.S."/>
            <person name="Podell S."/>
            <person name="Gaasterland T."/>
            <person name="Napoli C."/>
            <person name="Gendler K."/>
            <person name="Manuell A."/>
            <person name="Tai V."/>
            <person name="Vallon O."/>
            <person name="Piganeau G."/>
            <person name="Jancek S."/>
            <person name="Heijde M."/>
            <person name="Jabbari K."/>
            <person name="Bowler C."/>
            <person name="Lohr M."/>
            <person name="Robbens S."/>
            <person name="Werner G."/>
            <person name="Dubchak I."/>
            <person name="Pazour G.J."/>
            <person name="Ren Q."/>
            <person name="Paulsen I."/>
            <person name="Delwiche C."/>
            <person name="Schmutz J."/>
            <person name="Rokhsar D."/>
            <person name="Van de Peer Y."/>
            <person name="Moreau H."/>
            <person name="Grigoriev I.V."/>
        </authorList>
    </citation>
    <scope>NUCLEOTIDE SEQUENCE [LARGE SCALE GENOMIC DNA]</scope>
    <source>
        <strain evidence="2 3">CCE9901</strain>
    </source>
</reference>
<dbReference type="OMA" id="ANVTACH"/>
<dbReference type="GeneID" id="5003100"/>
<dbReference type="InterPro" id="IPR009069">
    <property type="entry name" value="Cys_alpha_HP_mot_SF"/>
</dbReference>
<dbReference type="HOGENOM" id="CLU_125699_0_0_1"/>
<feature type="region of interest" description="Disordered" evidence="1">
    <location>
        <begin position="13"/>
        <end position="51"/>
    </location>
</feature>
<dbReference type="SUPFAM" id="SSF47072">
    <property type="entry name" value="Cysteine alpha-hairpin motif"/>
    <property type="match status" value="1"/>
</dbReference>
<organism evidence="2 3">
    <name type="scientific">Ostreococcus lucimarinus (strain CCE9901)</name>
    <dbReference type="NCBI Taxonomy" id="436017"/>
    <lineage>
        <taxon>Eukaryota</taxon>
        <taxon>Viridiplantae</taxon>
        <taxon>Chlorophyta</taxon>
        <taxon>Mamiellophyceae</taxon>
        <taxon>Mamiellales</taxon>
        <taxon>Bathycoccaceae</taxon>
        <taxon>Ostreococcus</taxon>
    </lineage>
</organism>
<keyword evidence="3" id="KW-1185">Reference proteome</keyword>
<sequence length="185" mass="19844">MEITARLVRELERARRRASGEDVGENERDARAASGGERGGASTSGIGAKPGTAARGLFAPADLLSTARVAPGNHREAIADEAVRRRHPDVDGALRASERVGDLLLKREEGEIARTRRFVEELDALERDPFNGAREPPCAVEAASVRACYGANAANVTACHDLVDEYKKCGRVALRKFVSREPAAA</sequence>
<dbReference type="AlphaFoldDB" id="A4S1F0"/>
<dbReference type="Gramene" id="ABO97647">
    <property type="protein sequence ID" value="ABO97647"/>
    <property type="gene ID" value="OSTLU_33076"/>
</dbReference>